<dbReference type="InterPro" id="IPR020846">
    <property type="entry name" value="MFS_dom"/>
</dbReference>
<dbReference type="InterPro" id="IPR005828">
    <property type="entry name" value="MFS_sugar_transport-like"/>
</dbReference>
<keyword evidence="11" id="KW-1185">Reference proteome</keyword>
<name>W7KKJ4_9CREN</name>
<reference evidence="8 11" key="1">
    <citation type="journal article" date="2014" name="Genome Announc.">
        <title>Draft Genome Sequence of the Sulfolobales Archaeon AZ1, Obtained through Metagenomic Analysis of a Mexican Hot Spring.</title>
        <authorList>
            <person name="Servin-Garciduenas L.E."/>
            <person name="Martinez-Romero E."/>
        </authorList>
    </citation>
    <scope>NUCLEOTIDE SEQUENCE [LARGE SCALE GENOMIC DNA]</scope>
    <source>
        <strain evidence="8">AZ1-illumnia</strain>
    </source>
</reference>
<feature type="transmembrane region" description="Helical" evidence="6">
    <location>
        <begin position="183"/>
        <end position="202"/>
    </location>
</feature>
<feature type="transmembrane region" description="Helical" evidence="6">
    <location>
        <begin position="92"/>
        <end position="111"/>
    </location>
</feature>
<comment type="similarity">
    <text evidence="2">Belongs to the major facilitator superfamily. Sugar transporter (TC 2.A.1.1) family.</text>
</comment>
<feature type="transmembrane region" description="Helical" evidence="6">
    <location>
        <begin position="60"/>
        <end position="85"/>
    </location>
</feature>
<feature type="transmembrane region" description="Helical" evidence="6">
    <location>
        <begin position="321"/>
        <end position="340"/>
    </location>
</feature>
<reference evidence="10" key="3">
    <citation type="submission" date="2022-05" db="EMBL/GenBank/DDBJ databases">
        <title>Metagenome Sequencing of an Archaeal-Dominated Microbial Community from a Hot Spring at the Los Azufres Geothermal Field, Mexico.</title>
        <authorList>
            <person name="Marin-Paredes R."/>
            <person name="Martinez-Romero E."/>
            <person name="Servin-Garciduenas L.E."/>
        </authorList>
    </citation>
    <scope>NUCLEOTIDE SEQUENCE</scope>
    <source>
        <strain evidence="10">AZ1-454</strain>
    </source>
</reference>
<feature type="transmembrane region" description="Helical" evidence="6">
    <location>
        <begin position="151"/>
        <end position="177"/>
    </location>
</feature>
<dbReference type="Proteomes" id="UP000054284">
    <property type="component" value="Unassembled WGS sequence"/>
</dbReference>
<evidence type="ECO:0000313" key="11">
    <source>
        <dbReference type="Proteomes" id="UP000054284"/>
    </source>
</evidence>
<feature type="transmembrane region" description="Helical" evidence="6">
    <location>
        <begin position="35"/>
        <end position="54"/>
    </location>
</feature>
<sequence length="466" mass="49485">MDIRSVFKPLDEKKFSWFHAKSMITTGMGVFTDGYDLSSIGIVLLTVLSSFGITSHSPDYALYTSLIAGSALIGAAVGAIIFGILSNRGRKTFYGVDVALMTVGALLQAFVTSPLELVLVRLLLGIGIGADYVLSPMIMAEHSNAKDRGKIIALGFGLFWGFGATTAALIYLGLSYAGVSPDVIWKVVLAAGAIPAASVIYLRRKIPETPRYLARIKGDVEGLRNVIKEVVGQDIQASGELKDVKTFSEYFSKFGKTFLVAALLWFLFDIVAYSGILFGPSLIAKSLGINSGVFQLLNEGLFIVPGGLVALAFIDRLGRKPLQTVGFIGMALSLFAFTAYKDLAGAAFSPLIAYVIYGMMNFAQQAGPGSISAAGMLGVELAPTKVRGLVQSLTVASGRIGAALTSFVFPSLFLTYGEGFAVGFLGAVALIAAVITLLFVPETKSKPLEESSQEVVVEFEKSTPRK</sequence>
<evidence type="ECO:0000313" key="10">
    <source>
        <dbReference type="EMBL" id="MCL7344478.1"/>
    </source>
</evidence>
<keyword evidence="3 6" id="KW-0812">Transmembrane</keyword>
<dbReference type="EMBL" id="JZWS01000086">
    <property type="protein sequence ID" value="KJR78547.1"/>
    <property type="molecule type" value="Genomic_DNA"/>
</dbReference>
<dbReference type="Gene3D" id="1.20.1250.20">
    <property type="entry name" value="MFS general substrate transporter like domains"/>
    <property type="match status" value="1"/>
</dbReference>
<evidence type="ECO:0000256" key="3">
    <source>
        <dbReference type="ARBA" id="ARBA00022692"/>
    </source>
</evidence>
<feature type="transmembrane region" description="Helical" evidence="6">
    <location>
        <begin position="117"/>
        <end position="139"/>
    </location>
</feature>
<protein>
    <submittedName>
        <fullName evidence="8">General substrate transporter</fullName>
    </submittedName>
    <submittedName>
        <fullName evidence="9">MFS transporter</fullName>
    </submittedName>
</protein>
<dbReference type="EMBL" id="ASRH01000008">
    <property type="protein sequence ID" value="EWG06748.1"/>
    <property type="molecule type" value="Genomic_DNA"/>
</dbReference>
<evidence type="ECO:0000256" key="2">
    <source>
        <dbReference type="ARBA" id="ARBA00010992"/>
    </source>
</evidence>
<comment type="subcellular location">
    <subcellularLocation>
        <location evidence="1">Membrane</location>
        <topology evidence="1">Multi-pass membrane protein</topology>
    </subcellularLocation>
</comment>
<dbReference type="SUPFAM" id="SSF103473">
    <property type="entry name" value="MFS general substrate transporter"/>
    <property type="match status" value="1"/>
</dbReference>
<dbReference type="Pfam" id="PF00083">
    <property type="entry name" value="Sugar_tr"/>
    <property type="match status" value="1"/>
</dbReference>
<keyword evidence="5 6" id="KW-0472">Membrane</keyword>
<evidence type="ECO:0000256" key="6">
    <source>
        <dbReference type="SAM" id="Phobius"/>
    </source>
</evidence>
<gene>
    <name evidence="8" type="ORF">ASUL_08019</name>
    <name evidence="10" type="ORF">TQ35_007890</name>
    <name evidence="9" type="ORF">TQ35_06725</name>
</gene>
<dbReference type="AlphaFoldDB" id="W7KKJ4"/>
<dbReference type="GO" id="GO:0016020">
    <property type="term" value="C:membrane"/>
    <property type="evidence" value="ECO:0007669"/>
    <property type="project" value="UniProtKB-SubCell"/>
</dbReference>
<proteinExistence type="inferred from homology"/>
<reference evidence="9" key="2">
    <citation type="submission" date="2015-03" db="EMBL/GenBank/DDBJ databases">
        <title>Metagenome Sequencing of an Archaeal-Dominated Microbial Community from a Hot Spring at the Los Azufres Geothermal Field, Mexico.</title>
        <authorList>
            <person name="Servin-Garciduenas L.E."/>
            <person name="Martinez-Romero E."/>
        </authorList>
    </citation>
    <scope>NUCLEOTIDE SEQUENCE [LARGE SCALE GENOMIC DNA]</scope>
    <source>
        <strain evidence="9">AZ1-454</strain>
    </source>
</reference>
<evidence type="ECO:0000256" key="4">
    <source>
        <dbReference type="ARBA" id="ARBA00022989"/>
    </source>
</evidence>
<keyword evidence="4 6" id="KW-1133">Transmembrane helix</keyword>
<dbReference type="PROSITE" id="PS00216">
    <property type="entry name" value="SUGAR_TRANSPORT_1"/>
    <property type="match status" value="1"/>
</dbReference>
<dbReference type="PANTHER" id="PTHR48022">
    <property type="entry name" value="PLASTIDIC GLUCOSE TRANSPORTER 4"/>
    <property type="match status" value="1"/>
</dbReference>
<evidence type="ECO:0000259" key="7">
    <source>
        <dbReference type="PROSITE" id="PS50850"/>
    </source>
</evidence>
<feature type="transmembrane region" description="Helical" evidence="6">
    <location>
        <begin position="258"/>
        <end position="276"/>
    </location>
</feature>
<evidence type="ECO:0000256" key="1">
    <source>
        <dbReference type="ARBA" id="ARBA00004141"/>
    </source>
</evidence>
<comment type="caution">
    <text evidence="8">The sequence shown here is derived from an EMBL/GenBank/DDBJ whole genome shotgun (WGS) entry which is preliminary data.</text>
</comment>
<dbReference type="InterPro" id="IPR036259">
    <property type="entry name" value="MFS_trans_sf"/>
</dbReference>
<dbReference type="GO" id="GO:0005351">
    <property type="term" value="F:carbohydrate:proton symporter activity"/>
    <property type="evidence" value="ECO:0007669"/>
    <property type="project" value="TreeGrafter"/>
</dbReference>
<dbReference type="PROSITE" id="PS00217">
    <property type="entry name" value="SUGAR_TRANSPORT_2"/>
    <property type="match status" value="1"/>
</dbReference>
<dbReference type="PROSITE" id="PS50850">
    <property type="entry name" value="MFS"/>
    <property type="match status" value="1"/>
</dbReference>
<dbReference type="InterPro" id="IPR005829">
    <property type="entry name" value="Sugar_transporter_CS"/>
</dbReference>
<dbReference type="EMBL" id="JZWS02000009">
    <property type="protein sequence ID" value="MCL7344478.1"/>
    <property type="molecule type" value="Genomic_DNA"/>
</dbReference>
<dbReference type="PATRIC" id="fig|1326980.6.peg.1599"/>
<feature type="transmembrane region" description="Helical" evidence="6">
    <location>
        <begin position="420"/>
        <end position="440"/>
    </location>
</feature>
<dbReference type="PANTHER" id="PTHR48022:SF2">
    <property type="entry name" value="PLASTIDIC GLUCOSE TRANSPORTER 4"/>
    <property type="match status" value="1"/>
</dbReference>
<organism evidence="8 11">
    <name type="scientific">Candidatus Aramenus sulfurataquae</name>
    <dbReference type="NCBI Taxonomy" id="1326980"/>
    <lineage>
        <taxon>Archaea</taxon>
        <taxon>Thermoproteota</taxon>
        <taxon>Thermoprotei</taxon>
        <taxon>Sulfolobales</taxon>
        <taxon>Sulfolobaceae</taxon>
        <taxon>Candidatus Aramenus</taxon>
    </lineage>
</organism>
<evidence type="ECO:0000313" key="8">
    <source>
        <dbReference type="EMBL" id="EWG06748.1"/>
    </source>
</evidence>
<evidence type="ECO:0000313" key="9">
    <source>
        <dbReference type="EMBL" id="KJR78547.1"/>
    </source>
</evidence>
<dbReference type="InterPro" id="IPR050360">
    <property type="entry name" value="MFS_Sugar_Transporters"/>
</dbReference>
<accession>W7KKJ4</accession>
<feature type="transmembrane region" description="Helical" evidence="6">
    <location>
        <begin position="296"/>
        <end position="314"/>
    </location>
</feature>
<evidence type="ECO:0000256" key="5">
    <source>
        <dbReference type="ARBA" id="ARBA00023136"/>
    </source>
</evidence>
<feature type="domain" description="Major facilitator superfamily (MFS) profile" evidence="7">
    <location>
        <begin position="22"/>
        <end position="444"/>
    </location>
</feature>